<dbReference type="Proteomes" id="UP000587527">
    <property type="component" value="Unassembled WGS sequence"/>
</dbReference>
<dbReference type="GO" id="GO:0008894">
    <property type="term" value="F:guanosine-5'-triphosphate,3'-diphosphate diphosphatase activity"/>
    <property type="evidence" value="ECO:0007669"/>
    <property type="project" value="UniProtKB-EC"/>
</dbReference>
<protein>
    <submittedName>
        <fullName evidence="2">Exopolyphosphatase/guanosine-5'-triphosphate, 3'-diphosphate pyrophosphatase</fullName>
        <ecNumber evidence="2">3.6.1.11</ecNumber>
        <ecNumber evidence="2">3.6.1.40</ecNumber>
    </submittedName>
</protein>
<dbReference type="EC" id="3.6.1.11" evidence="2"/>
<keyword evidence="3" id="KW-1185">Reference proteome</keyword>
<gene>
    <name evidence="2" type="ORF">F4553_003762</name>
</gene>
<dbReference type="Pfam" id="PF02541">
    <property type="entry name" value="Ppx-GppA"/>
    <property type="match status" value="1"/>
</dbReference>
<evidence type="ECO:0000313" key="2">
    <source>
        <dbReference type="EMBL" id="MBB5870383.1"/>
    </source>
</evidence>
<evidence type="ECO:0000313" key="3">
    <source>
        <dbReference type="Proteomes" id="UP000587527"/>
    </source>
</evidence>
<dbReference type="SUPFAM" id="SSF53067">
    <property type="entry name" value="Actin-like ATPase domain"/>
    <property type="match status" value="2"/>
</dbReference>
<dbReference type="EMBL" id="JACHMN010000002">
    <property type="protein sequence ID" value="MBB5870383.1"/>
    <property type="molecule type" value="Genomic_DNA"/>
</dbReference>
<dbReference type="InterPro" id="IPR043129">
    <property type="entry name" value="ATPase_NBD"/>
</dbReference>
<dbReference type="Gene3D" id="3.30.420.40">
    <property type="match status" value="1"/>
</dbReference>
<comment type="caution">
    <text evidence="2">The sequence shown here is derived from an EMBL/GenBank/DDBJ whole genome shotgun (WGS) entry which is preliminary data.</text>
</comment>
<dbReference type="GO" id="GO:0004309">
    <property type="term" value="F:exopolyphosphatase activity"/>
    <property type="evidence" value="ECO:0007669"/>
    <property type="project" value="UniProtKB-EC"/>
</dbReference>
<dbReference type="EC" id="3.6.1.40" evidence="2"/>
<reference evidence="2 3" key="1">
    <citation type="submission" date="2020-08" db="EMBL/GenBank/DDBJ databases">
        <title>Sequencing the genomes of 1000 actinobacteria strains.</title>
        <authorList>
            <person name="Klenk H.-P."/>
        </authorList>
    </citation>
    <scope>NUCLEOTIDE SEQUENCE [LARGE SCALE GENOMIC DNA]</scope>
    <source>
        <strain evidence="2 3">DSM 45362</strain>
    </source>
</reference>
<keyword evidence="2" id="KW-0378">Hydrolase</keyword>
<proteinExistence type="predicted"/>
<evidence type="ECO:0000259" key="1">
    <source>
        <dbReference type="Pfam" id="PF02541"/>
    </source>
</evidence>
<accession>A0A841BTZ9</accession>
<dbReference type="InterPro" id="IPR050273">
    <property type="entry name" value="GppA/Ppx_hydrolase"/>
</dbReference>
<dbReference type="AlphaFoldDB" id="A0A841BTZ9"/>
<dbReference type="InterPro" id="IPR003695">
    <property type="entry name" value="Ppx_GppA_N"/>
</dbReference>
<name>A0A841BTZ9_9ACTN</name>
<dbReference type="PANTHER" id="PTHR30005:SF13">
    <property type="entry name" value="EXOPOLYPHOSPHATASE 2"/>
    <property type="match status" value="1"/>
</dbReference>
<feature type="domain" description="Ppx/GppA phosphatase N-terminal" evidence="1">
    <location>
        <begin position="25"/>
        <end position="292"/>
    </location>
</feature>
<organism evidence="2 3">
    <name type="scientific">Allocatelliglobosispora scoriae</name>
    <dbReference type="NCBI Taxonomy" id="643052"/>
    <lineage>
        <taxon>Bacteria</taxon>
        <taxon>Bacillati</taxon>
        <taxon>Actinomycetota</taxon>
        <taxon>Actinomycetes</taxon>
        <taxon>Micromonosporales</taxon>
        <taxon>Micromonosporaceae</taxon>
        <taxon>Allocatelliglobosispora</taxon>
    </lineage>
</organism>
<dbReference type="Gene3D" id="3.30.420.150">
    <property type="entry name" value="Exopolyphosphatase. Domain 2"/>
    <property type="match status" value="1"/>
</dbReference>
<sequence length="298" mass="30786">MNVAAIDCGTNSVRVLILGPDGRELTRRMQIVRLGEGVDATGRLAPAALARTQTALAEFAAEIKAVGVARTRVVATSATRDASNADEFHAMVLATLGVAPEVVSGDEEARLAFTGALAGLDVSEPPYLLVDIGGGSTEFVHGSTSVEHAISTDIGSVRMTERHLHSDPPELDEIEAAAADIGAVVAGALAVVPPGRTLVGVAGTITTVAAIALGLTAYDRSRIHQARITAEEVRHVTAGLAEMTREQRLGITSMHPGRADVIVGGALILRTIMEQTGAESILVSEHDILDGIAASLST</sequence>
<dbReference type="RefSeq" id="WP_184837747.1">
    <property type="nucleotide sequence ID" value="NZ_JACHMN010000002.1"/>
</dbReference>
<dbReference type="PANTHER" id="PTHR30005">
    <property type="entry name" value="EXOPOLYPHOSPHATASE"/>
    <property type="match status" value="1"/>
</dbReference>
<dbReference type="CDD" id="cd24119">
    <property type="entry name" value="ASKHA_NBD_MtPPX2-like"/>
    <property type="match status" value="1"/>
</dbReference>